<evidence type="ECO:0000313" key="2">
    <source>
        <dbReference type="Proteomes" id="UP000234323"/>
    </source>
</evidence>
<organism evidence="1 2">
    <name type="scientific">Rhizophagus irregularis</name>
    <dbReference type="NCBI Taxonomy" id="588596"/>
    <lineage>
        <taxon>Eukaryota</taxon>
        <taxon>Fungi</taxon>
        <taxon>Fungi incertae sedis</taxon>
        <taxon>Mucoromycota</taxon>
        <taxon>Glomeromycotina</taxon>
        <taxon>Glomeromycetes</taxon>
        <taxon>Glomerales</taxon>
        <taxon>Glomeraceae</taxon>
        <taxon>Rhizophagus</taxon>
    </lineage>
</organism>
<evidence type="ECO:0000313" key="1">
    <source>
        <dbReference type="EMBL" id="PKY48195.1"/>
    </source>
</evidence>
<comment type="caution">
    <text evidence="1">The sequence shown here is derived from an EMBL/GenBank/DDBJ whole genome shotgun (WGS) entry which is preliminary data.</text>
</comment>
<reference evidence="1 2" key="1">
    <citation type="submission" date="2015-10" db="EMBL/GenBank/DDBJ databases">
        <title>Genome analyses suggest a sexual origin of heterokaryosis in a supposedly ancient asexual fungus.</title>
        <authorList>
            <person name="Ropars J."/>
            <person name="Sedzielewska K."/>
            <person name="Noel J."/>
            <person name="Charron P."/>
            <person name="Farinelli L."/>
            <person name="Marton T."/>
            <person name="Kruger M."/>
            <person name="Pelin A."/>
            <person name="Brachmann A."/>
            <person name="Corradi N."/>
        </authorList>
    </citation>
    <scope>NUCLEOTIDE SEQUENCE [LARGE SCALE GENOMIC DNA]</scope>
    <source>
        <strain evidence="1 2">A4</strain>
    </source>
</reference>
<gene>
    <name evidence="1" type="ORF">RhiirA4_463713</name>
</gene>
<protein>
    <submittedName>
        <fullName evidence="1">Uncharacterized protein</fullName>
    </submittedName>
</protein>
<accession>A0A2I1GNK6</accession>
<name>A0A2I1GNK6_9GLOM</name>
<proteinExistence type="predicted"/>
<keyword evidence="2" id="KW-1185">Reference proteome</keyword>
<dbReference type="EMBL" id="LLXI01000614">
    <property type="protein sequence ID" value="PKY48195.1"/>
    <property type="molecule type" value="Genomic_DNA"/>
</dbReference>
<dbReference type="Proteomes" id="UP000234323">
    <property type="component" value="Unassembled WGS sequence"/>
</dbReference>
<dbReference type="AlphaFoldDB" id="A0A2I1GNK6"/>
<sequence length="107" mass="12130">MSSPQEIFEEAKKIKHKLGISLIDGQYINIEHHELGRVNQICTHCGAKFWTDERNYNSSQTFPSFAMCCAGGKVSLLELPSYLLDLYTSSSSESSSFLKNIRAYIKF</sequence>